<organism evidence="2 3">
    <name type="scientific">Rhodopseudomonas palustris (strain DX-1)</name>
    <dbReference type="NCBI Taxonomy" id="652103"/>
    <lineage>
        <taxon>Bacteria</taxon>
        <taxon>Pseudomonadati</taxon>
        <taxon>Pseudomonadota</taxon>
        <taxon>Alphaproteobacteria</taxon>
        <taxon>Hyphomicrobiales</taxon>
        <taxon>Nitrobacteraceae</taxon>
        <taxon>Rhodopseudomonas</taxon>
    </lineage>
</organism>
<evidence type="ECO:0000256" key="1">
    <source>
        <dbReference type="SAM" id="MobiDB-lite"/>
    </source>
</evidence>
<dbReference type="EMBL" id="CP002418">
    <property type="protein sequence ID" value="ADU46166.1"/>
    <property type="molecule type" value="Genomic_DNA"/>
</dbReference>
<name>E6VCB3_RHOPX</name>
<evidence type="ECO:0000313" key="3">
    <source>
        <dbReference type="Proteomes" id="UP000001402"/>
    </source>
</evidence>
<reference evidence="2" key="1">
    <citation type="submission" date="2010-12" db="EMBL/GenBank/DDBJ databases">
        <title>Complete sequence of Rhodopseudomonas palustris DX-1.</title>
        <authorList>
            <consortium name="US DOE Joint Genome Institute"/>
            <person name="Lucas S."/>
            <person name="Copeland A."/>
            <person name="Lapidus A."/>
            <person name="Cheng J.-F."/>
            <person name="Goodwin L."/>
            <person name="Pitluck S."/>
            <person name="Misra M."/>
            <person name="Chertkov O."/>
            <person name="Detter J.C."/>
            <person name="Han C."/>
            <person name="Tapia R."/>
            <person name="Land M."/>
            <person name="Hauser L."/>
            <person name="Kyrpides N."/>
            <person name="Ivanova N."/>
            <person name="Ovchinnikova G."/>
            <person name="Logan B."/>
            <person name="Oda Y."/>
            <person name="Harwood C."/>
            <person name="Woyke T."/>
        </authorList>
    </citation>
    <scope>NUCLEOTIDE SEQUENCE [LARGE SCALE GENOMIC DNA]</scope>
    <source>
        <strain evidence="2">DX-1</strain>
    </source>
</reference>
<feature type="compositionally biased region" description="Basic and acidic residues" evidence="1">
    <location>
        <begin position="12"/>
        <end position="25"/>
    </location>
</feature>
<dbReference type="KEGG" id="rpx:Rpdx1_4618"/>
<gene>
    <name evidence="2" type="ordered locus">Rpdx1_4618</name>
</gene>
<protein>
    <submittedName>
        <fullName evidence="2">Uncharacterized protein</fullName>
    </submittedName>
</protein>
<evidence type="ECO:0000313" key="2">
    <source>
        <dbReference type="EMBL" id="ADU46166.1"/>
    </source>
</evidence>
<feature type="region of interest" description="Disordered" evidence="1">
    <location>
        <begin position="1"/>
        <end position="25"/>
    </location>
</feature>
<sequence length="49" mass="5322">MRTTALSPSLRADGETRSPHERSDMRVVASSPHVAFAHAGYALSREAQL</sequence>
<dbReference type="Proteomes" id="UP000001402">
    <property type="component" value="Chromosome"/>
</dbReference>
<proteinExistence type="predicted"/>
<accession>E6VCB3</accession>
<dbReference type="AlphaFoldDB" id="E6VCB3"/>
<dbReference type="HOGENOM" id="CLU_3140103_0_0_5"/>